<sequence length="153" mass="17601">MYKKIQSQFHNKDGNFSNIHEKDSKLLDLKEKNTHTIHNPIIVRIFPCTVNKEKLYFIDKKNIAKCAIHAAYRIARHAIPAICANHPVAILHCVVIPAIHAVVTDEKEISVKSITFVWDDSQRSEILVILNLKLDHILLGRHHVGFKKNMKNK</sequence>
<name>A0A336M4B9_CULSO</name>
<organism evidence="2">
    <name type="scientific">Culicoides sonorensis</name>
    <name type="common">Biting midge</name>
    <dbReference type="NCBI Taxonomy" id="179676"/>
    <lineage>
        <taxon>Eukaryota</taxon>
        <taxon>Metazoa</taxon>
        <taxon>Ecdysozoa</taxon>
        <taxon>Arthropoda</taxon>
        <taxon>Hexapoda</taxon>
        <taxon>Insecta</taxon>
        <taxon>Pterygota</taxon>
        <taxon>Neoptera</taxon>
        <taxon>Endopterygota</taxon>
        <taxon>Diptera</taxon>
        <taxon>Nematocera</taxon>
        <taxon>Chironomoidea</taxon>
        <taxon>Ceratopogonidae</taxon>
        <taxon>Ceratopogoninae</taxon>
        <taxon>Culicoides</taxon>
        <taxon>Monoculicoides</taxon>
    </lineage>
</organism>
<dbReference type="EMBL" id="UFQT01000325">
    <property type="protein sequence ID" value="SSX23247.1"/>
    <property type="molecule type" value="Genomic_DNA"/>
</dbReference>
<dbReference type="VEuPathDB" id="VectorBase:CSON008589"/>
<reference evidence="2" key="2">
    <citation type="submission" date="2018-07" db="EMBL/GenBank/DDBJ databases">
        <authorList>
            <person name="Quirk P.G."/>
            <person name="Krulwich T.A."/>
        </authorList>
    </citation>
    <scope>NUCLEOTIDE SEQUENCE</scope>
</reference>
<proteinExistence type="predicted"/>
<protein>
    <submittedName>
        <fullName evidence="2">CSON008589 protein</fullName>
    </submittedName>
</protein>
<gene>
    <name evidence="2" type="primary">CSON008589</name>
</gene>
<dbReference type="EMBL" id="UFQS01000325">
    <property type="protein sequence ID" value="SSX02880.1"/>
    <property type="molecule type" value="Genomic_DNA"/>
</dbReference>
<reference evidence="1" key="1">
    <citation type="submission" date="2018-04" db="EMBL/GenBank/DDBJ databases">
        <authorList>
            <person name="Go L.Y."/>
            <person name="Mitchell J.A."/>
        </authorList>
    </citation>
    <scope>NUCLEOTIDE SEQUENCE</scope>
    <source>
        <tissue evidence="1">Whole organism</tissue>
    </source>
</reference>
<evidence type="ECO:0000313" key="2">
    <source>
        <dbReference type="EMBL" id="SSX23247.1"/>
    </source>
</evidence>
<dbReference type="AlphaFoldDB" id="A0A336M4B9"/>
<accession>A0A336M4B9</accession>
<evidence type="ECO:0000313" key="1">
    <source>
        <dbReference type="EMBL" id="SSX02880.1"/>
    </source>
</evidence>